<name>X6P3M0_RETFI</name>
<sequence length="272" mass="30917">MDHRNLQLLHQTLLTSNYIHQSLNGHFSQPFFEEVIVTKGNGQYLELLSPSHFDGIGPKGGLSPSSELVTRCHSKVLCSLRCLSRIPLHEKGDGRQYPDLLCAITSSGAINIAQFNPSIDDFDIIHEYSFATYTMCADYVQLCATGAITTKVESVNKSEGICETFVLMLSDMRGKHAFFQVNVAIMNVHYPQMMSTHEASSYPFAQYAFYNVNIIPIDRHVYNTATVFDTSVVQTNQHRYFISLQVFLPIILCYHFENKGAFFFYLKKKKKK</sequence>
<reference evidence="1 2" key="1">
    <citation type="journal article" date="2013" name="Curr. Biol.">
        <title>The Genome of the Foraminiferan Reticulomyxa filosa.</title>
        <authorList>
            <person name="Glockner G."/>
            <person name="Hulsmann N."/>
            <person name="Schleicher M."/>
            <person name="Noegel A.A."/>
            <person name="Eichinger L."/>
            <person name="Gallinger C."/>
            <person name="Pawlowski J."/>
            <person name="Sierra R."/>
            <person name="Euteneuer U."/>
            <person name="Pillet L."/>
            <person name="Moustafa A."/>
            <person name="Platzer M."/>
            <person name="Groth M."/>
            <person name="Szafranski K."/>
            <person name="Schliwa M."/>
        </authorList>
    </citation>
    <scope>NUCLEOTIDE SEQUENCE [LARGE SCALE GENOMIC DNA]</scope>
</reference>
<evidence type="ECO:0000313" key="2">
    <source>
        <dbReference type="Proteomes" id="UP000023152"/>
    </source>
</evidence>
<proteinExistence type="predicted"/>
<dbReference type="EMBL" id="ASPP01003639">
    <property type="protein sequence ID" value="ETO33140.1"/>
    <property type="molecule type" value="Genomic_DNA"/>
</dbReference>
<comment type="caution">
    <text evidence="1">The sequence shown here is derived from an EMBL/GenBank/DDBJ whole genome shotgun (WGS) entry which is preliminary data.</text>
</comment>
<evidence type="ECO:0000313" key="1">
    <source>
        <dbReference type="EMBL" id="ETO33140.1"/>
    </source>
</evidence>
<dbReference type="Proteomes" id="UP000023152">
    <property type="component" value="Unassembled WGS sequence"/>
</dbReference>
<dbReference type="OrthoDB" id="436637at2759"/>
<protein>
    <submittedName>
        <fullName evidence="1">Uncharacterized protein</fullName>
    </submittedName>
</protein>
<keyword evidence="2" id="KW-1185">Reference proteome</keyword>
<organism evidence="1 2">
    <name type="scientific">Reticulomyxa filosa</name>
    <dbReference type="NCBI Taxonomy" id="46433"/>
    <lineage>
        <taxon>Eukaryota</taxon>
        <taxon>Sar</taxon>
        <taxon>Rhizaria</taxon>
        <taxon>Retaria</taxon>
        <taxon>Foraminifera</taxon>
        <taxon>Monothalamids</taxon>
        <taxon>Reticulomyxidae</taxon>
        <taxon>Reticulomyxa</taxon>
    </lineage>
</organism>
<dbReference type="AlphaFoldDB" id="X6P3M0"/>
<accession>X6P3M0</accession>
<gene>
    <name evidence="1" type="ORF">RFI_03970</name>
</gene>